<dbReference type="InterPro" id="IPR013519">
    <property type="entry name" value="Int_alpha_beta-p"/>
</dbReference>
<dbReference type="Gene3D" id="2.130.10.130">
    <property type="entry name" value="Integrin alpha, N-terminal"/>
    <property type="match status" value="1"/>
</dbReference>
<evidence type="ECO:0000256" key="4">
    <source>
        <dbReference type="ARBA" id="ARBA00022889"/>
    </source>
</evidence>
<keyword evidence="5" id="KW-1133">Transmembrane helix</keyword>
<evidence type="ECO:0000259" key="13">
    <source>
        <dbReference type="Pfam" id="PF20805"/>
    </source>
</evidence>
<comment type="similarity">
    <text evidence="2 11">Belongs to the integrin alpha chain family.</text>
</comment>
<feature type="domain" description="Integrin alpha second immunoglobulin-like" evidence="13">
    <location>
        <begin position="232"/>
        <end position="369"/>
    </location>
</feature>
<evidence type="ECO:0000259" key="12">
    <source>
        <dbReference type="Pfam" id="PF08441"/>
    </source>
</evidence>
<dbReference type="GO" id="GO:0005178">
    <property type="term" value="F:integrin binding"/>
    <property type="evidence" value="ECO:0007669"/>
    <property type="project" value="TreeGrafter"/>
</dbReference>
<dbReference type="Gene3D" id="2.60.40.1460">
    <property type="entry name" value="Integrin domains. Chain A, domain 2"/>
    <property type="match status" value="1"/>
</dbReference>
<name>T1JLH3_STRMM</name>
<dbReference type="GO" id="GO:0008305">
    <property type="term" value="C:integrin complex"/>
    <property type="evidence" value="ECO:0007669"/>
    <property type="project" value="InterPro"/>
</dbReference>
<dbReference type="Pfam" id="PF08441">
    <property type="entry name" value="Integrin_A_Ig_1"/>
    <property type="match status" value="1"/>
</dbReference>
<dbReference type="InterPro" id="IPR013649">
    <property type="entry name" value="Integrin_alpha_Ig-like_1"/>
</dbReference>
<keyword evidence="7" id="KW-0472">Membrane</keyword>
<dbReference type="Gene3D" id="2.60.40.1510">
    <property type="entry name" value="ntegrin, alpha v. Chain A, domain 3"/>
    <property type="match status" value="1"/>
</dbReference>
<dbReference type="GO" id="GO:0007160">
    <property type="term" value="P:cell-matrix adhesion"/>
    <property type="evidence" value="ECO:0007669"/>
    <property type="project" value="TreeGrafter"/>
</dbReference>
<reference evidence="15" key="1">
    <citation type="submission" date="2011-05" db="EMBL/GenBank/DDBJ databases">
        <authorList>
            <person name="Richards S.R."/>
            <person name="Qu J."/>
            <person name="Jiang H."/>
            <person name="Jhangiani S.N."/>
            <person name="Agravi P."/>
            <person name="Goodspeed R."/>
            <person name="Gross S."/>
            <person name="Mandapat C."/>
            <person name="Jackson L."/>
            <person name="Mathew T."/>
            <person name="Pu L."/>
            <person name="Thornton R."/>
            <person name="Saada N."/>
            <person name="Wilczek-Boney K.B."/>
            <person name="Lee S."/>
            <person name="Kovar C."/>
            <person name="Wu Y."/>
            <person name="Scherer S.E."/>
            <person name="Worley K.C."/>
            <person name="Muzny D.M."/>
            <person name="Gibbs R."/>
        </authorList>
    </citation>
    <scope>NUCLEOTIDE SEQUENCE</scope>
    <source>
        <strain evidence="15">Brora</strain>
    </source>
</reference>
<dbReference type="PANTHER" id="PTHR23220:SF122">
    <property type="entry name" value="INTEGRIN ALPHA-PS1"/>
    <property type="match status" value="1"/>
</dbReference>
<keyword evidence="3" id="KW-0812">Transmembrane</keyword>
<evidence type="ECO:0000313" key="15">
    <source>
        <dbReference type="Proteomes" id="UP000014500"/>
    </source>
</evidence>
<dbReference type="PRINTS" id="PR01185">
    <property type="entry name" value="INTEGRINA"/>
</dbReference>
<dbReference type="SUPFAM" id="SSF69179">
    <property type="entry name" value="Integrin domains"/>
    <property type="match status" value="2"/>
</dbReference>
<dbReference type="GO" id="GO:0009897">
    <property type="term" value="C:external side of plasma membrane"/>
    <property type="evidence" value="ECO:0007669"/>
    <property type="project" value="TreeGrafter"/>
</dbReference>
<dbReference type="HOGENOM" id="CLU_677214_0_0_1"/>
<dbReference type="STRING" id="126957.T1JLH3"/>
<evidence type="ECO:0000256" key="11">
    <source>
        <dbReference type="RuleBase" id="RU003762"/>
    </source>
</evidence>
<evidence type="ECO:0000256" key="1">
    <source>
        <dbReference type="ARBA" id="ARBA00004479"/>
    </source>
</evidence>
<feature type="domain" description="Integrin alpha first immunoglubulin-like" evidence="12">
    <location>
        <begin position="80"/>
        <end position="229"/>
    </location>
</feature>
<dbReference type="GO" id="GO:0007229">
    <property type="term" value="P:integrin-mediated signaling pathway"/>
    <property type="evidence" value="ECO:0007669"/>
    <property type="project" value="UniProtKB-KW"/>
</dbReference>
<evidence type="ECO:0000256" key="8">
    <source>
        <dbReference type="ARBA" id="ARBA00023170"/>
    </source>
</evidence>
<dbReference type="InterPro" id="IPR028994">
    <property type="entry name" value="Integrin_alpha_N"/>
</dbReference>
<dbReference type="SUPFAM" id="SSF69318">
    <property type="entry name" value="Integrin alpha N-terminal domain"/>
    <property type="match status" value="1"/>
</dbReference>
<dbReference type="GO" id="GO:0007157">
    <property type="term" value="P:heterophilic cell-cell adhesion via plasma membrane cell adhesion molecules"/>
    <property type="evidence" value="ECO:0007669"/>
    <property type="project" value="UniProtKB-ARBA"/>
</dbReference>
<protein>
    <submittedName>
        <fullName evidence="14">Uncharacterized protein</fullName>
    </submittedName>
</protein>
<dbReference type="PhylomeDB" id="T1JLH3"/>
<evidence type="ECO:0000256" key="5">
    <source>
        <dbReference type="ARBA" id="ARBA00022989"/>
    </source>
</evidence>
<keyword evidence="9" id="KW-0325">Glycoprotein</keyword>
<dbReference type="AlphaFoldDB" id="T1JLH3"/>
<comment type="subcellular location">
    <subcellularLocation>
        <location evidence="1 11">Membrane</location>
        <topology evidence="1 11">Single-pass type I membrane protein</topology>
    </subcellularLocation>
</comment>
<dbReference type="InterPro" id="IPR000413">
    <property type="entry name" value="Integrin_alpha"/>
</dbReference>
<accession>T1JLH3</accession>
<evidence type="ECO:0000256" key="6">
    <source>
        <dbReference type="ARBA" id="ARBA00023037"/>
    </source>
</evidence>
<dbReference type="EMBL" id="JH431678">
    <property type="status" value="NOT_ANNOTATED_CDS"/>
    <property type="molecule type" value="Genomic_DNA"/>
</dbReference>
<keyword evidence="15" id="KW-1185">Reference proteome</keyword>
<organism evidence="14 15">
    <name type="scientific">Strigamia maritima</name>
    <name type="common">European centipede</name>
    <name type="synonym">Geophilus maritimus</name>
    <dbReference type="NCBI Taxonomy" id="126957"/>
    <lineage>
        <taxon>Eukaryota</taxon>
        <taxon>Metazoa</taxon>
        <taxon>Ecdysozoa</taxon>
        <taxon>Arthropoda</taxon>
        <taxon>Myriapoda</taxon>
        <taxon>Chilopoda</taxon>
        <taxon>Pleurostigmophora</taxon>
        <taxon>Geophilomorpha</taxon>
        <taxon>Linotaeniidae</taxon>
        <taxon>Strigamia</taxon>
    </lineage>
</organism>
<dbReference type="GO" id="GO:0033627">
    <property type="term" value="P:cell adhesion mediated by integrin"/>
    <property type="evidence" value="ECO:0007669"/>
    <property type="project" value="TreeGrafter"/>
</dbReference>
<dbReference type="EnsemblMetazoa" id="SMAR014703-RA">
    <property type="protein sequence ID" value="SMAR014703-PA"/>
    <property type="gene ID" value="SMAR014703"/>
</dbReference>
<proteinExistence type="inferred from homology"/>
<dbReference type="eggNOG" id="KOG3637">
    <property type="taxonomic scope" value="Eukaryota"/>
</dbReference>
<dbReference type="Pfam" id="PF20805">
    <property type="entry name" value="Integrin_A_Ig_2"/>
    <property type="match status" value="1"/>
</dbReference>
<keyword evidence="8 11" id="KW-0675">Receptor</keyword>
<dbReference type="OMA" id="TICNDIT"/>
<dbReference type="PANTHER" id="PTHR23220">
    <property type="entry name" value="INTEGRIN ALPHA"/>
    <property type="match status" value="1"/>
</dbReference>
<evidence type="ECO:0000313" key="14">
    <source>
        <dbReference type="EnsemblMetazoa" id="SMAR014703-PA"/>
    </source>
</evidence>
<dbReference type="InterPro" id="IPR032695">
    <property type="entry name" value="Integrin_dom_sf"/>
</dbReference>
<feature type="repeat" description="FG-GAP" evidence="10">
    <location>
        <begin position="31"/>
        <end position="93"/>
    </location>
</feature>
<evidence type="ECO:0000256" key="7">
    <source>
        <dbReference type="ARBA" id="ARBA00023136"/>
    </source>
</evidence>
<sequence>FAVGAPYEDDNGVVYIYHGDIENGITFDLAQKLVAKAINPALKGFGISIAKGKDIDRNSYPDIAIGSYESGHAVILRTLPSVVIHASVKSSPTKLSITSFPCKLNGHDVGCVNISTCIRYESPRKLPFVEVETKLSFDAIVKDNSKRGFFYVNKVENVAINRKQRLQGRHEICNTHQAFLKPNIKNYLTPIEILYEFKLPEQAKDNFCASCPVLSPRSKSSISHLIYFLNGCGDDELCYSDLHLQATVTGQQRPEIWTGLNKTISFDISVSNSAEAAFLSELNVTVPSWSSFVRQPTICNDITSTNTHHFLICDIGNPLPTNEKISLQLYLNIEAPPIDLRELTVQFQATTGSMEKSELLHDNNIVITIPAKLTADITVYGSTPNEYISYANMTNTDNAIFYFTHVY</sequence>
<keyword evidence="6 11" id="KW-0401">Integrin</keyword>
<evidence type="ECO:0000256" key="9">
    <source>
        <dbReference type="ARBA" id="ARBA00023180"/>
    </source>
</evidence>
<dbReference type="Proteomes" id="UP000014500">
    <property type="component" value="Unassembled WGS sequence"/>
</dbReference>
<keyword evidence="4 11" id="KW-0130">Cell adhesion</keyword>
<reference evidence="14" key="2">
    <citation type="submission" date="2015-02" db="UniProtKB">
        <authorList>
            <consortium name="EnsemblMetazoa"/>
        </authorList>
    </citation>
    <scope>IDENTIFICATION</scope>
</reference>
<evidence type="ECO:0000256" key="10">
    <source>
        <dbReference type="PROSITE-ProRule" id="PRU00803"/>
    </source>
</evidence>
<evidence type="ECO:0000256" key="3">
    <source>
        <dbReference type="ARBA" id="ARBA00022692"/>
    </source>
</evidence>
<dbReference type="PROSITE" id="PS51470">
    <property type="entry name" value="FG_GAP"/>
    <property type="match status" value="1"/>
</dbReference>
<dbReference type="GO" id="GO:0048513">
    <property type="term" value="P:animal organ development"/>
    <property type="evidence" value="ECO:0007669"/>
    <property type="project" value="UniProtKB-ARBA"/>
</dbReference>
<evidence type="ECO:0000256" key="2">
    <source>
        <dbReference type="ARBA" id="ARBA00008054"/>
    </source>
</evidence>
<dbReference type="InterPro" id="IPR048285">
    <property type="entry name" value="Integrin_alpha_Ig-like_2"/>
</dbReference>